<keyword evidence="1" id="KW-1133">Transmembrane helix</keyword>
<feature type="transmembrane region" description="Helical" evidence="1">
    <location>
        <begin position="37"/>
        <end position="59"/>
    </location>
</feature>
<reference evidence="2" key="1">
    <citation type="submission" date="2024-06" db="EMBL/GenBank/DDBJ databases">
        <authorList>
            <person name="Gannavaram S."/>
            <person name="Nemani S."/>
            <person name="Datta M."/>
            <person name="Picchiottino A."/>
            <person name="Mereddy A."/>
            <person name="Gannavaram N."/>
            <person name="Honeycutt C."/>
            <person name="Tran D."/>
            <person name="Choi K."/>
            <person name="Srinivasan K."/>
            <person name="Johnson A."/>
        </authorList>
    </citation>
    <scope>NUCLEOTIDE SEQUENCE</scope>
</reference>
<keyword evidence="1" id="KW-0472">Membrane</keyword>
<feature type="transmembrane region" description="Helical" evidence="1">
    <location>
        <begin position="5"/>
        <end position="25"/>
    </location>
</feature>
<keyword evidence="1" id="KW-0812">Transmembrane</keyword>
<accession>A0AAU8KXU0</accession>
<evidence type="ECO:0000256" key="1">
    <source>
        <dbReference type="SAM" id="Phobius"/>
    </source>
</evidence>
<proteinExistence type="predicted"/>
<sequence length="76" mass="8165">MIGKLLEIAVGLLCIVFGTYLFIHADIGSAGDIGSTIAIRVLTVILGLLGVFAIAFALFPKQIQSFMYGPADRKFF</sequence>
<protein>
    <submittedName>
        <fullName evidence="2">Uncharacterized protein</fullName>
    </submittedName>
</protein>
<name>A0AAU8KXU0_9CAUD</name>
<dbReference type="EMBL" id="PP885733">
    <property type="protein sequence ID" value="XCN28292.1"/>
    <property type="molecule type" value="Genomic_DNA"/>
</dbReference>
<organism evidence="2">
    <name type="scientific">Pantoea phage Survivor</name>
    <dbReference type="NCBI Taxonomy" id="3232176"/>
    <lineage>
        <taxon>Viruses</taxon>
        <taxon>Duplodnaviria</taxon>
        <taxon>Heunggongvirae</taxon>
        <taxon>Uroviricota</taxon>
        <taxon>Caudoviricetes</taxon>
    </lineage>
</organism>
<evidence type="ECO:0000313" key="2">
    <source>
        <dbReference type="EMBL" id="XCN28292.1"/>
    </source>
</evidence>